<dbReference type="EMBL" id="KB870810">
    <property type="protein sequence ID" value="EOA19401.1"/>
    <property type="molecule type" value="Genomic_DNA"/>
</dbReference>
<evidence type="ECO:0000256" key="2">
    <source>
        <dbReference type="ARBA" id="ARBA00022695"/>
    </source>
</evidence>
<dbReference type="SUPFAM" id="SSF54197">
    <property type="entry name" value="HIT-like"/>
    <property type="match status" value="2"/>
</dbReference>
<evidence type="ECO:0000259" key="5">
    <source>
        <dbReference type="Pfam" id="PF01087"/>
    </source>
</evidence>
<keyword evidence="3" id="KW-0119">Carbohydrate metabolism</keyword>
<dbReference type="AlphaFoldDB" id="R0FC90"/>
<evidence type="ECO:0000313" key="6">
    <source>
        <dbReference type="EMBL" id="EOA19401.1"/>
    </source>
</evidence>
<organism evidence="6 7">
    <name type="scientific">Capsella rubella</name>
    <dbReference type="NCBI Taxonomy" id="81985"/>
    <lineage>
        <taxon>Eukaryota</taxon>
        <taxon>Viridiplantae</taxon>
        <taxon>Streptophyta</taxon>
        <taxon>Embryophyta</taxon>
        <taxon>Tracheophyta</taxon>
        <taxon>Spermatophyta</taxon>
        <taxon>Magnoliopsida</taxon>
        <taxon>eudicotyledons</taxon>
        <taxon>Gunneridae</taxon>
        <taxon>Pentapetalae</taxon>
        <taxon>rosids</taxon>
        <taxon>malvids</taxon>
        <taxon>Brassicales</taxon>
        <taxon>Brassicaceae</taxon>
        <taxon>Camelineae</taxon>
        <taxon>Capsella</taxon>
    </lineage>
</organism>
<dbReference type="PANTHER" id="PTHR42763:SF2">
    <property type="entry name" value="ADP-GLUCOSE PHOSPHORYLASE"/>
    <property type="match status" value="1"/>
</dbReference>
<dbReference type="Pfam" id="PF01087">
    <property type="entry name" value="GalP_UDP_transf"/>
    <property type="match status" value="1"/>
</dbReference>
<dbReference type="CDD" id="cd00608">
    <property type="entry name" value="GalT"/>
    <property type="match status" value="1"/>
</dbReference>
<evidence type="ECO:0000256" key="4">
    <source>
        <dbReference type="SAM" id="MobiDB-lite"/>
    </source>
</evidence>
<feature type="compositionally biased region" description="Basic residues" evidence="4">
    <location>
        <begin position="63"/>
        <end position="78"/>
    </location>
</feature>
<evidence type="ECO:0000256" key="1">
    <source>
        <dbReference type="ARBA" id="ARBA00022679"/>
    </source>
</evidence>
<protein>
    <recommendedName>
        <fullName evidence="5">Galactose-1-phosphate uridyl transferase N-terminal domain-containing protein</fullName>
    </recommendedName>
</protein>
<dbReference type="GO" id="GO:0008270">
    <property type="term" value="F:zinc ion binding"/>
    <property type="evidence" value="ECO:0007669"/>
    <property type="project" value="InterPro"/>
</dbReference>
<dbReference type="NCBIfam" id="TIGR00209">
    <property type="entry name" value="galT_1"/>
    <property type="match status" value="1"/>
</dbReference>
<dbReference type="InterPro" id="IPR005849">
    <property type="entry name" value="GalP_Utransf_N"/>
</dbReference>
<feature type="non-terminal residue" evidence="6">
    <location>
        <position position="1"/>
    </location>
</feature>
<accession>R0FC90</accession>
<dbReference type="InterPro" id="IPR001937">
    <property type="entry name" value="GalP_UDPtransf1"/>
</dbReference>
<dbReference type="PANTHER" id="PTHR42763">
    <property type="entry name" value="ADP-GLUCOSE PHOSPHORYLASE"/>
    <property type="match status" value="1"/>
</dbReference>
<dbReference type="STRING" id="81985.R0FC90"/>
<dbReference type="FunFam" id="3.30.428.10:FF:000032">
    <property type="entry name" value="ADP-glucose phosphorylase"/>
    <property type="match status" value="1"/>
</dbReference>
<dbReference type="GO" id="GO:0008108">
    <property type="term" value="F:UDP-glucose:hexose-1-phosphate uridylyltransferase activity"/>
    <property type="evidence" value="ECO:0007669"/>
    <property type="project" value="InterPro"/>
</dbReference>
<feature type="domain" description="Galactose-1-phosphate uridyl transferase N-terminal" evidence="5">
    <location>
        <begin position="98"/>
        <end position="273"/>
    </location>
</feature>
<keyword evidence="1" id="KW-0808">Transferase</keyword>
<reference evidence="7" key="1">
    <citation type="journal article" date="2013" name="Nat. Genet.">
        <title>The Capsella rubella genome and the genomic consequences of rapid mating system evolution.</title>
        <authorList>
            <person name="Slotte T."/>
            <person name="Hazzouri K.M."/>
            <person name="Agren J.A."/>
            <person name="Koenig D."/>
            <person name="Maumus F."/>
            <person name="Guo Y.L."/>
            <person name="Steige K."/>
            <person name="Platts A.E."/>
            <person name="Escobar J.S."/>
            <person name="Newman L.K."/>
            <person name="Wang W."/>
            <person name="Mandakova T."/>
            <person name="Vello E."/>
            <person name="Smith L.M."/>
            <person name="Henz S.R."/>
            <person name="Steffen J."/>
            <person name="Takuno S."/>
            <person name="Brandvain Y."/>
            <person name="Coop G."/>
            <person name="Andolfatto P."/>
            <person name="Hu T.T."/>
            <person name="Blanchette M."/>
            <person name="Clark R.M."/>
            <person name="Quesneville H."/>
            <person name="Nordborg M."/>
            <person name="Gaut B.S."/>
            <person name="Lysak M.A."/>
            <person name="Jenkins J."/>
            <person name="Grimwood J."/>
            <person name="Chapman J."/>
            <person name="Prochnik S."/>
            <person name="Shu S."/>
            <person name="Rokhsar D."/>
            <person name="Schmutz J."/>
            <person name="Weigel D."/>
            <person name="Wright S.I."/>
        </authorList>
    </citation>
    <scope>NUCLEOTIDE SEQUENCE [LARGE SCALE GENOMIC DNA]</scope>
    <source>
        <strain evidence="7">cv. Monte Gargano</strain>
    </source>
</reference>
<proteinExistence type="predicted"/>
<evidence type="ECO:0000313" key="7">
    <source>
        <dbReference type="Proteomes" id="UP000029121"/>
    </source>
</evidence>
<dbReference type="InterPro" id="IPR036265">
    <property type="entry name" value="HIT-like_sf"/>
</dbReference>
<dbReference type="eggNOG" id="KOG2958">
    <property type="taxonomic scope" value="Eukaryota"/>
</dbReference>
<sequence length="428" mass="47961">TLSNQSRETIKITSTIKSSTLAQEYQDHHYCYTMANTSKEFTKQVDLIDQTPSIQTSAPTVTKSHKCRSYRSQQKRKMTSPSRTPNRGGDGGELVEAQSPELRKDPVTNRWVIFSPARAKRPTDFKSKSPQSPNPKPSSCPFCIGREHECAPEIFRVPDRDPNWKLRVIENLYPALSRNLATQSTQRETASVRTIAGFGFHDVVIESPVHSIELSDLDPVGIGDVLIAYKKRIQQITQHDSINYIQVFKNHGASAGASMSHSHSQIMALPVVPPTVSSRLDGTKEYFDETGKCCLCEAKSKHFVIDESSHFVSVAPFAATYPFEVWIVPKDHSSHFHHLDDIKAVDFGGILKLMLQKIAKQLNDPPYNYMIHTSPLKVEEVQLPYTHWFLQIVPQLSGVGGFEIGTGCYINPVFPEDVAKVLREVTLA</sequence>
<dbReference type="Proteomes" id="UP000029121">
    <property type="component" value="Unassembled WGS sequence"/>
</dbReference>
<feature type="region of interest" description="Disordered" evidence="4">
    <location>
        <begin position="56"/>
        <end position="140"/>
    </location>
</feature>
<keyword evidence="7" id="KW-1185">Reference proteome</keyword>
<keyword evidence="2" id="KW-0548">Nucleotidyltransferase</keyword>
<evidence type="ECO:0000256" key="3">
    <source>
        <dbReference type="ARBA" id="ARBA00023277"/>
    </source>
</evidence>
<dbReference type="GO" id="GO:0006012">
    <property type="term" value="P:galactose metabolic process"/>
    <property type="evidence" value="ECO:0007669"/>
    <property type="project" value="InterPro"/>
</dbReference>
<dbReference type="Gene3D" id="3.30.428.10">
    <property type="entry name" value="HIT-like"/>
    <property type="match status" value="2"/>
</dbReference>
<gene>
    <name evidence="6" type="ORF">CARUB_v10001018mg</name>
</gene>
<dbReference type="InterPro" id="IPR053177">
    <property type="entry name" value="ADP-glucose_phosphorylase"/>
</dbReference>
<name>R0FC90_9BRAS</name>